<evidence type="ECO:0000313" key="3">
    <source>
        <dbReference type="EMBL" id="KAG2258438.1"/>
    </source>
</evidence>
<sequence length="230" mass="26207">MEAYQWWFDQKKPLCFLKNLRLSKLHSKDGGFLVNDELKIVAEVNVLEVNGKADDASEGSQDAVQPMKKTKRNDYGTPSSDLYKETRVGNETVDVNVASVRCIFEKHPDLASKVRSNNQNLKSTYMNVLLGLIETLCQLPENLSDDDLSEASAAVLYLKQVGFKMDWLEKKLQKLKERKKKMNTGKAQLQHMEEEFKILNKKCLDLKDLLDKQNEDLSAANVAFSFDDVV</sequence>
<accession>A0A8X7PXS4</accession>
<evidence type="ECO:0000256" key="1">
    <source>
        <dbReference type="SAM" id="Coils"/>
    </source>
</evidence>
<evidence type="ECO:0000256" key="2">
    <source>
        <dbReference type="SAM" id="MobiDB-lite"/>
    </source>
</evidence>
<dbReference type="OrthoDB" id="289038at2759"/>
<reference evidence="3 4" key="1">
    <citation type="submission" date="2020-02" db="EMBL/GenBank/DDBJ databases">
        <authorList>
            <person name="Ma Q."/>
            <person name="Huang Y."/>
            <person name="Song X."/>
            <person name="Pei D."/>
        </authorList>
    </citation>
    <scope>NUCLEOTIDE SEQUENCE [LARGE SCALE GENOMIC DNA]</scope>
    <source>
        <strain evidence="3">Sxm20200214</strain>
        <tissue evidence="3">Leaf</tissue>
    </source>
</reference>
<gene>
    <name evidence="3" type="ORF">Bca52824_077732</name>
</gene>
<organism evidence="3 4">
    <name type="scientific">Brassica carinata</name>
    <name type="common">Ethiopian mustard</name>
    <name type="synonym">Abyssinian cabbage</name>
    <dbReference type="NCBI Taxonomy" id="52824"/>
    <lineage>
        <taxon>Eukaryota</taxon>
        <taxon>Viridiplantae</taxon>
        <taxon>Streptophyta</taxon>
        <taxon>Embryophyta</taxon>
        <taxon>Tracheophyta</taxon>
        <taxon>Spermatophyta</taxon>
        <taxon>Magnoliopsida</taxon>
        <taxon>eudicotyledons</taxon>
        <taxon>Gunneridae</taxon>
        <taxon>Pentapetalae</taxon>
        <taxon>rosids</taxon>
        <taxon>malvids</taxon>
        <taxon>Brassicales</taxon>
        <taxon>Brassicaceae</taxon>
        <taxon>Brassiceae</taxon>
        <taxon>Brassica</taxon>
    </lineage>
</organism>
<dbReference type="AlphaFoldDB" id="A0A8X7PXS4"/>
<keyword evidence="4" id="KW-1185">Reference proteome</keyword>
<keyword evidence="1" id="KW-0175">Coiled coil</keyword>
<dbReference type="EMBL" id="JAAMPC010000015">
    <property type="protein sequence ID" value="KAG2258438.1"/>
    <property type="molecule type" value="Genomic_DNA"/>
</dbReference>
<dbReference type="PANTHER" id="PTHR46236:SF4">
    <property type="entry name" value="MATH DOMAIN-CONTAINING PROTEIN"/>
    <property type="match status" value="1"/>
</dbReference>
<evidence type="ECO:0008006" key="5">
    <source>
        <dbReference type="Google" id="ProtNLM"/>
    </source>
</evidence>
<feature type="region of interest" description="Disordered" evidence="2">
    <location>
        <begin position="53"/>
        <end position="79"/>
    </location>
</feature>
<dbReference type="SUPFAM" id="SSF49599">
    <property type="entry name" value="TRAF domain-like"/>
    <property type="match status" value="1"/>
</dbReference>
<evidence type="ECO:0000313" key="4">
    <source>
        <dbReference type="Proteomes" id="UP000886595"/>
    </source>
</evidence>
<proteinExistence type="predicted"/>
<protein>
    <recommendedName>
        <fullName evidence="5">MATH domain-containing protein</fullName>
    </recommendedName>
</protein>
<name>A0A8X7PXS4_BRACI</name>
<feature type="coiled-coil region" evidence="1">
    <location>
        <begin position="158"/>
        <end position="209"/>
    </location>
</feature>
<dbReference type="InterPro" id="IPR050804">
    <property type="entry name" value="MCC"/>
</dbReference>
<dbReference type="Proteomes" id="UP000886595">
    <property type="component" value="Unassembled WGS sequence"/>
</dbReference>
<dbReference type="PANTHER" id="PTHR46236">
    <property type="entry name" value="TRAF-LIKE SUPERFAMILY PROTEIN"/>
    <property type="match status" value="1"/>
</dbReference>
<comment type="caution">
    <text evidence="3">The sequence shown here is derived from an EMBL/GenBank/DDBJ whole genome shotgun (WGS) entry which is preliminary data.</text>
</comment>